<protein>
    <submittedName>
        <fullName evidence="1">Uncharacterized protein</fullName>
    </submittedName>
</protein>
<proteinExistence type="predicted"/>
<name>A0A0V0UDE8_9BILA</name>
<dbReference type="AlphaFoldDB" id="A0A0V0UDE8"/>
<gene>
    <name evidence="1" type="ORF">T05_16138</name>
</gene>
<comment type="caution">
    <text evidence="1">The sequence shown here is derived from an EMBL/GenBank/DDBJ whole genome shotgun (WGS) entry which is preliminary data.</text>
</comment>
<sequence>MSVMLILLYIFNHKGIILMKINCKILAALFIRLVPTIRISDQITDIDKSAQLFSYDTSKDDKQFLLNIFQFLQKYYSKIYANVKYANYQFKFDCLSSLMVQHRTECISKIVYIIAV</sequence>
<evidence type="ECO:0000313" key="1">
    <source>
        <dbReference type="EMBL" id="KRX49524.1"/>
    </source>
</evidence>
<dbReference type="Proteomes" id="UP000055048">
    <property type="component" value="Unassembled WGS sequence"/>
</dbReference>
<evidence type="ECO:0000313" key="2">
    <source>
        <dbReference type="Proteomes" id="UP000055048"/>
    </source>
</evidence>
<organism evidence="1 2">
    <name type="scientific">Trichinella murrelli</name>
    <dbReference type="NCBI Taxonomy" id="144512"/>
    <lineage>
        <taxon>Eukaryota</taxon>
        <taxon>Metazoa</taxon>
        <taxon>Ecdysozoa</taxon>
        <taxon>Nematoda</taxon>
        <taxon>Enoplea</taxon>
        <taxon>Dorylaimia</taxon>
        <taxon>Trichinellida</taxon>
        <taxon>Trichinellidae</taxon>
        <taxon>Trichinella</taxon>
    </lineage>
</organism>
<reference evidence="1 2" key="1">
    <citation type="submission" date="2015-01" db="EMBL/GenBank/DDBJ databases">
        <title>Evolution of Trichinella species and genotypes.</title>
        <authorList>
            <person name="Korhonen P.K."/>
            <person name="Edoardo P."/>
            <person name="Giuseppe L.R."/>
            <person name="Gasser R.B."/>
        </authorList>
    </citation>
    <scope>NUCLEOTIDE SEQUENCE [LARGE SCALE GENOMIC DNA]</scope>
    <source>
        <strain evidence="1">ISS417</strain>
    </source>
</reference>
<dbReference type="EMBL" id="JYDJ01000015">
    <property type="protein sequence ID" value="KRX49524.1"/>
    <property type="molecule type" value="Genomic_DNA"/>
</dbReference>
<keyword evidence="2" id="KW-1185">Reference proteome</keyword>
<accession>A0A0V0UDE8</accession>